<dbReference type="EMBL" id="CP018335">
    <property type="protein sequence ID" value="APM39447.1"/>
    <property type="molecule type" value="Genomic_DNA"/>
</dbReference>
<proteinExistence type="predicted"/>
<evidence type="ECO:0000313" key="2">
    <source>
        <dbReference type="Proteomes" id="UP000184604"/>
    </source>
</evidence>
<protein>
    <recommendedName>
        <fullName evidence="3">CopG-like ribbon-helix-helix domain-containing protein</fullName>
    </recommendedName>
</protein>
<reference evidence="1 2" key="1">
    <citation type="submission" date="2016-12" db="EMBL/GenBank/DDBJ databases">
        <title>Complete genome sequence of Clostridium kluyveri JZZ isolated from the pit mud of a Chinese flavor liquor-making factory.</title>
        <authorList>
            <person name="Wang Y."/>
        </authorList>
    </citation>
    <scope>NUCLEOTIDE SEQUENCE [LARGE SCALE GENOMIC DNA]</scope>
    <source>
        <strain evidence="1 2">JZZ</strain>
    </source>
</reference>
<accession>A0A1L5F904</accession>
<sequence>MQLYATLTLKFQTFYILYLKSKVYKAGETMIKKENIRIAAIIPRKVYKKLIKEAEYEDRSLSNMVCKILKERYNYKDDKEDE</sequence>
<dbReference type="Proteomes" id="UP000184604">
    <property type="component" value="Chromosome"/>
</dbReference>
<dbReference type="AlphaFoldDB" id="A0A1L5F904"/>
<gene>
    <name evidence="1" type="ORF">BS101_12175</name>
</gene>
<name>A0A1L5F904_CLOKL</name>
<evidence type="ECO:0000313" key="1">
    <source>
        <dbReference type="EMBL" id="APM39447.1"/>
    </source>
</evidence>
<organism evidence="1 2">
    <name type="scientific">Clostridium kluyveri</name>
    <dbReference type="NCBI Taxonomy" id="1534"/>
    <lineage>
        <taxon>Bacteria</taxon>
        <taxon>Bacillati</taxon>
        <taxon>Bacillota</taxon>
        <taxon>Clostridia</taxon>
        <taxon>Eubacteriales</taxon>
        <taxon>Clostridiaceae</taxon>
        <taxon>Clostridium</taxon>
    </lineage>
</organism>
<evidence type="ECO:0008006" key="3">
    <source>
        <dbReference type="Google" id="ProtNLM"/>
    </source>
</evidence>